<protein>
    <submittedName>
        <fullName evidence="2">Uncharacterized protein</fullName>
    </submittedName>
</protein>
<evidence type="ECO:0000256" key="1">
    <source>
        <dbReference type="SAM" id="Phobius"/>
    </source>
</evidence>
<evidence type="ECO:0000313" key="2">
    <source>
        <dbReference type="EMBL" id="PYI14851.1"/>
    </source>
</evidence>
<gene>
    <name evidence="2" type="ORF">BO99DRAFT_344046</name>
</gene>
<keyword evidence="1" id="KW-1133">Transmembrane helix</keyword>
<dbReference type="Proteomes" id="UP000249829">
    <property type="component" value="Unassembled WGS sequence"/>
</dbReference>
<proteinExistence type="predicted"/>
<feature type="non-terminal residue" evidence="2">
    <location>
        <position position="1"/>
    </location>
</feature>
<name>A0A2V5GV24_ASPV1</name>
<organism evidence="2 3">
    <name type="scientific">Aspergillus violaceofuscus (strain CBS 115571)</name>
    <dbReference type="NCBI Taxonomy" id="1450538"/>
    <lineage>
        <taxon>Eukaryota</taxon>
        <taxon>Fungi</taxon>
        <taxon>Dikarya</taxon>
        <taxon>Ascomycota</taxon>
        <taxon>Pezizomycotina</taxon>
        <taxon>Eurotiomycetes</taxon>
        <taxon>Eurotiomycetidae</taxon>
        <taxon>Eurotiales</taxon>
        <taxon>Aspergillaceae</taxon>
        <taxon>Aspergillus</taxon>
    </lineage>
</organism>
<dbReference type="EMBL" id="KZ825202">
    <property type="protein sequence ID" value="PYI14851.1"/>
    <property type="molecule type" value="Genomic_DNA"/>
</dbReference>
<keyword evidence="1" id="KW-0812">Transmembrane</keyword>
<reference evidence="2 3" key="1">
    <citation type="submission" date="2018-02" db="EMBL/GenBank/DDBJ databases">
        <title>The genomes of Aspergillus section Nigri reveals drivers in fungal speciation.</title>
        <authorList>
            <consortium name="DOE Joint Genome Institute"/>
            <person name="Vesth T.C."/>
            <person name="Nybo J."/>
            <person name="Theobald S."/>
            <person name="Brandl J."/>
            <person name="Frisvad J.C."/>
            <person name="Nielsen K.F."/>
            <person name="Lyhne E.K."/>
            <person name="Kogle M.E."/>
            <person name="Kuo A."/>
            <person name="Riley R."/>
            <person name="Clum A."/>
            <person name="Nolan M."/>
            <person name="Lipzen A."/>
            <person name="Salamov A."/>
            <person name="Henrissat B."/>
            <person name="Wiebenga A."/>
            <person name="De vries R.P."/>
            <person name="Grigoriev I.V."/>
            <person name="Mortensen U.H."/>
            <person name="Andersen M.R."/>
            <person name="Baker S.E."/>
        </authorList>
    </citation>
    <scope>NUCLEOTIDE SEQUENCE [LARGE SCALE GENOMIC DNA]</scope>
    <source>
        <strain evidence="2 3">CBS 115571</strain>
    </source>
</reference>
<keyword evidence="3" id="KW-1185">Reference proteome</keyword>
<dbReference type="AlphaFoldDB" id="A0A2V5GV24"/>
<sequence>IINLNNYNNSEIKYIVLDRTKAFYNRVLATFNNFLKLYPGVFWLLNIYFYKRFIKFISKNIPGRLETYPILKIVEFFYYNFKAGFFL</sequence>
<accession>A0A2V5GV24</accession>
<evidence type="ECO:0000313" key="3">
    <source>
        <dbReference type="Proteomes" id="UP000249829"/>
    </source>
</evidence>
<keyword evidence="1" id="KW-0472">Membrane</keyword>
<dbReference type="STRING" id="1450538.A0A2V5GV24"/>
<feature type="transmembrane region" description="Helical" evidence="1">
    <location>
        <begin position="33"/>
        <end position="50"/>
    </location>
</feature>